<dbReference type="PROSITE" id="PS50237">
    <property type="entry name" value="HECT"/>
    <property type="match status" value="1"/>
</dbReference>
<proteinExistence type="predicted"/>
<dbReference type="InterPro" id="IPR035983">
    <property type="entry name" value="Hect_E3_ubiquitin_ligase"/>
</dbReference>
<organism evidence="5 6">
    <name type="scientific">Desmophyllum pertusum</name>
    <dbReference type="NCBI Taxonomy" id="174260"/>
    <lineage>
        <taxon>Eukaryota</taxon>
        <taxon>Metazoa</taxon>
        <taxon>Cnidaria</taxon>
        <taxon>Anthozoa</taxon>
        <taxon>Hexacorallia</taxon>
        <taxon>Scleractinia</taxon>
        <taxon>Caryophylliina</taxon>
        <taxon>Caryophylliidae</taxon>
        <taxon>Desmophyllum</taxon>
    </lineage>
</organism>
<feature type="compositionally biased region" description="Basic and acidic residues" evidence="3">
    <location>
        <begin position="162"/>
        <end position="172"/>
    </location>
</feature>
<feature type="region of interest" description="Disordered" evidence="3">
    <location>
        <begin position="138"/>
        <end position="201"/>
    </location>
</feature>
<comment type="caution">
    <text evidence="5">The sequence shown here is derived from an EMBL/GenBank/DDBJ whole genome shotgun (WGS) entry which is preliminary data.</text>
</comment>
<dbReference type="EMBL" id="MU825886">
    <property type="protein sequence ID" value="KAJ7384536.1"/>
    <property type="molecule type" value="Genomic_DNA"/>
</dbReference>
<accession>A0A9X0D2U2</accession>
<dbReference type="OrthoDB" id="8446481at2759"/>
<reference evidence="5" key="1">
    <citation type="submission" date="2023-01" db="EMBL/GenBank/DDBJ databases">
        <title>Genome assembly of the deep-sea coral Lophelia pertusa.</title>
        <authorList>
            <person name="Herrera S."/>
            <person name="Cordes E."/>
        </authorList>
    </citation>
    <scope>NUCLEOTIDE SEQUENCE</scope>
    <source>
        <strain evidence="5">USNM1676648</strain>
        <tissue evidence="5">Polyp</tissue>
    </source>
</reference>
<keyword evidence="1 2" id="KW-0833">Ubl conjugation pathway</keyword>
<evidence type="ECO:0000313" key="5">
    <source>
        <dbReference type="EMBL" id="KAJ7384536.1"/>
    </source>
</evidence>
<evidence type="ECO:0000256" key="2">
    <source>
        <dbReference type="PROSITE-ProRule" id="PRU00104"/>
    </source>
</evidence>
<gene>
    <name evidence="5" type="primary">PTC6_3</name>
    <name evidence="5" type="ORF">OS493_021167</name>
</gene>
<evidence type="ECO:0000259" key="4">
    <source>
        <dbReference type="PROSITE" id="PS50237"/>
    </source>
</evidence>
<dbReference type="GO" id="GO:0004842">
    <property type="term" value="F:ubiquitin-protein transferase activity"/>
    <property type="evidence" value="ECO:0007669"/>
    <property type="project" value="InterPro"/>
</dbReference>
<name>A0A9X0D2U2_9CNID</name>
<feature type="domain" description="HECT" evidence="4">
    <location>
        <begin position="277"/>
        <end position="309"/>
    </location>
</feature>
<evidence type="ECO:0000256" key="1">
    <source>
        <dbReference type="ARBA" id="ARBA00022786"/>
    </source>
</evidence>
<keyword evidence="6" id="KW-1185">Reference proteome</keyword>
<evidence type="ECO:0000256" key="3">
    <source>
        <dbReference type="SAM" id="MobiDB-lite"/>
    </source>
</evidence>
<dbReference type="Proteomes" id="UP001163046">
    <property type="component" value="Unassembled WGS sequence"/>
</dbReference>
<dbReference type="SUPFAM" id="SSF56204">
    <property type="entry name" value="Hect, E3 ligase catalytic domain"/>
    <property type="match status" value="1"/>
</dbReference>
<comment type="caution">
    <text evidence="2">Lacks conserved residue(s) required for the propagation of feature annotation.</text>
</comment>
<protein>
    <submittedName>
        <fullName evidence="5">Protein phosphatase 2C 6</fullName>
    </submittedName>
</protein>
<dbReference type="InterPro" id="IPR000569">
    <property type="entry name" value="HECT_dom"/>
</dbReference>
<dbReference type="AlphaFoldDB" id="A0A9X0D2U2"/>
<dbReference type="Gene3D" id="3.90.1750.10">
    <property type="entry name" value="Hect, E3 ligase catalytic domains"/>
    <property type="match status" value="1"/>
</dbReference>
<evidence type="ECO:0000313" key="6">
    <source>
        <dbReference type="Proteomes" id="UP001163046"/>
    </source>
</evidence>
<sequence>MFCPSCDQDIIPEDAKYCHRCGKGIFQPTDMSKGLFGRVDVKSFIEGGQKKDEDNDDGEVVISIGLMVWDVNEEVLKEKRGNEGKEYTILLQDGQEAVFLPGSRKEFFSLKRYKEELLKDYKRLTFFLCSTEDLEARNGDTKEQWNDDRSEDEDLPHKRKKREECDYARAEPSDIPPMGKAGPSGTQAVGVAGPSGIQPDLVTSDSEEIQINSDEQVAWSLQEELNKEMNAAADYSTIDDEAGVLNALEEKVIRDKKSLFLVVRRGTPLERVLNLWHRETLKISPDHELRIKFLGEDGIDSGALSKEFLTKTVVDIATKILSQWKPEHAGEIVATSLAQGGPPPCFLAETVYDTLVLESDIDFSSVSPETASDFD</sequence>
<feature type="compositionally biased region" description="Basic and acidic residues" evidence="3">
    <location>
        <begin position="138"/>
        <end position="148"/>
    </location>
</feature>